<accession>H0XL53</accession>
<dbReference type="Pfam" id="PF26561">
    <property type="entry name" value="LETM1_C"/>
    <property type="match status" value="1"/>
</dbReference>
<keyword evidence="10" id="KW-0999">Mitochondrion inner membrane</keyword>
<evidence type="ECO:0000256" key="19">
    <source>
        <dbReference type="ARBA" id="ARBA00031360"/>
    </source>
</evidence>
<evidence type="ECO:0000256" key="20">
    <source>
        <dbReference type="ARBA" id="ARBA00034214"/>
    </source>
</evidence>
<keyword evidence="9" id="KW-0479">Metal-binding</keyword>
<evidence type="ECO:0000256" key="21">
    <source>
        <dbReference type="ARBA" id="ARBA00035046"/>
    </source>
</evidence>
<keyword evidence="6" id="KW-0633">Potassium transport</keyword>
<dbReference type="eggNOG" id="KOG1043">
    <property type="taxonomic scope" value="Eukaryota"/>
</dbReference>
<keyword evidence="4" id="KW-0813">Transport</keyword>
<dbReference type="Pfam" id="PF07766">
    <property type="entry name" value="LETM1_RBD"/>
    <property type="match status" value="1"/>
</dbReference>
<dbReference type="InterPro" id="IPR011992">
    <property type="entry name" value="EF-hand-dom_pair"/>
</dbReference>
<evidence type="ECO:0000256" key="16">
    <source>
        <dbReference type="ARBA" id="ARBA00023065"/>
    </source>
</evidence>
<evidence type="ECO:0000256" key="15">
    <source>
        <dbReference type="ARBA" id="ARBA00023054"/>
    </source>
</evidence>
<dbReference type="Ensembl" id="ENSOGAT00000030891.1">
    <property type="protein sequence ID" value="ENSOGAP00000016843.1"/>
    <property type="gene ID" value="ENSOGAG00000034467.1"/>
</dbReference>
<sequence>MASILLRGCHAPALALRGGLGHPTGLRSTNTVWLISRVNIPFGCSALAHPVYLSRGHPLSSCHQRLERWLPVAAEPCLVVAGPRGLPVPRWYSSSSLGDDPKLKTPTSFKDKNKKLEEGGPMYSPPAEVPVKSLWRRVLDGLKHYYHGFRLLWIDTKIAVRTLWRILKGHTLTRRERRQFVRVCADLFRLVPLLVFVVVPFMEFLLPLAVKLFPNMLPSTFETQSTKEERLKKELRGKLELAKFLQDTVEEMALKNKAAKGSATKDFSMFFQKIRETGERPSTEEIMRFSKLFEDELTLDNLKRQQLVALCELLDIQAIGTNTFLRFQLTMRLRSIKADDRMIAEEGVDSLNLKELQSACMARGMRALGVTEDRLRDQLKQWLDLHLYQEIPTSLLLLSRAMYHPDTLSPADQLKSTLKTLPEIVVKEAQVKVSSAEGKRVDNMMKLEATLQEEKAIQQEHREKQLQKLSQAAKEGRETVSERPVSHKQLEVPDVTLPSEALKDTAPVLEVLKQAEEEISKEDIDILSDTCSKLKEQKKSLTQEKEELELLKEDVQDYSEGLGETEKELSKTGKEKLLKESKARVRLTDRVLRMTRRIDSLISQLEQDQRAGKLGPAEGPSAEEKFMSVAELISVMKQIKHIPEKKLICLALKMDTNKDGRININSLIKATELLDKEDIRLSTSQVAEIVAMLEKEEEVEEKKKAKGKIEKEAAEMKN</sequence>
<dbReference type="InterPro" id="IPR044202">
    <property type="entry name" value="LETM1/MDM38-like"/>
</dbReference>
<keyword evidence="12" id="KW-0809">Transit peptide</keyword>
<keyword evidence="29" id="KW-1185">Reference proteome</keyword>
<dbReference type="GeneTree" id="ENSGT00950000183167"/>
<dbReference type="Proteomes" id="UP000005225">
    <property type="component" value="Unassembled WGS sequence"/>
</dbReference>
<dbReference type="FunFam" id="1.10.238.10:FF:000290">
    <property type="entry name" value="LETM1 and EF-hand domain-containing protein 1, mitochondrial"/>
    <property type="match status" value="1"/>
</dbReference>
<evidence type="ECO:0000256" key="7">
    <source>
        <dbReference type="ARBA" id="ARBA00022568"/>
    </source>
</evidence>
<reference evidence="28" key="3">
    <citation type="submission" date="2025-09" db="UniProtKB">
        <authorList>
            <consortium name="Ensembl"/>
        </authorList>
    </citation>
    <scope>IDENTIFICATION</scope>
</reference>
<keyword evidence="15 24" id="KW-0175">Coiled coil</keyword>
<keyword evidence="17 23" id="KW-0496">Mitochondrion</keyword>
<dbReference type="InterPro" id="IPR059005">
    <property type="entry name" value="LETM1_C"/>
</dbReference>
<evidence type="ECO:0000256" key="11">
    <source>
        <dbReference type="ARBA" id="ARBA00022837"/>
    </source>
</evidence>
<dbReference type="HOGENOM" id="CLU_008958_2_1_1"/>
<keyword evidence="8 26" id="KW-0812">Transmembrane</keyword>
<evidence type="ECO:0000256" key="5">
    <source>
        <dbReference type="ARBA" id="ARBA00022449"/>
    </source>
</evidence>
<evidence type="ECO:0000259" key="27">
    <source>
        <dbReference type="PROSITE" id="PS51758"/>
    </source>
</evidence>
<organism evidence="28 29">
    <name type="scientific">Otolemur garnettii</name>
    <name type="common">Small-eared galago</name>
    <name type="synonym">Garnett's greater bushbaby</name>
    <dbReference type="NCBI Taxonomy" id="30611"/>
    <lineage>
        <taxon>Eukaryota</taxon>
        <taxon>Metazoa</taxon>
        <taxon>Chordata</taxon>
        <taxon>Craniata</taxon>
        <taxon>Vertebrata</taxon>
        <taxon>Euteleostomi</taxon>
        <taxon>Mammalia</taxon>
        <taxon>Eutheria</taxon>
        <taxon>Euarchontoglires</taxon>
        <taxon>Primates</taxon>
        <taxon>Strepsirrhini</taxon>
        <taxon>Lorisiformes</taxon>
        <taxon>Galagidae</taxon>
        <taxon>Otolemur</taxon>
    </lineage>
</organism>
<comment type="catalytic activity">
    <reaction evidence="20">
        <text>Ca(2+)(in) + 2 H(+)(out) = Ca(2+)(out) + 2 H(+)(in)</text>
        <dbReference type="Rhea" id="RHEA:72199"/>
        <dbReference type="ChEBI" id="CHEBI:15378"/>
        <dbReference type="ChEBI" id="CHEBI:29108"/>
    </reaction>
</comment>
<dbReference type="GO" id="GO:0046872">
    <property type="term" value="F:metal ion binding"/>
    <property type="evidence" value="ECO:0007669"/>
    <property type="project" value="UniProtKB-KW"/>
</dbReference>
<feature type="compositionally biased region" description="Basic and acidic residues" evidence="25">
    <location>
        <begin position="99"/>
        <end position="118"/>
    </location>
</feature>
<evidence type="ECO:0000256" key="2">
    <source>
        <dbReference type="ARBA" id="ARBA00009584"/>
    </source>
</evidence>
<dbReference type="PROSITE" id="PS51758">
    <property type="entry name" value="LETM1_RBD"/>
    <property type="match status" value="1"/>
</dbReference>
<dbReference type="InParanoid" id="H0XL53"/>
<dbReference type="GO" id="GO:0051560">
    <property type="term" value="P:mitochondrial calcium ion homeostasis"/>
    <property type="evidence" value="ECO:0007669"/>
    <property type="project" value="UniProtKB-ARBA"/>
</dbReference>
<evidence type="ECO:0000256" key="25">
    <source>
        <dbReference type="SAM" id="MobiDB-lite"/>
    </source>
</evidence>
<dbReference type="STRING" id="30611.ENSOGAP00000016843"/>
<evidence type="ECO:0000256" key="3">
    <source>
        <dbReference type="ARBA" id="ARBA00020557"/>
    </source>
</evidence>
<reference evidence="29" key="1">
    <citation type="submission" date="2011-03" db="EMBL/GenBank/DDBJ databases">
        <title>Version 3 of the genome sequence of Otolemur garnettii (Bushbaby).</title>
        <authorList>
            <consortium name="The Broad Institute Genome Sequencing Platform"/>
            <person name="Di Palma F."/>
            <person name="Johnson J."/>
            <person name="Lander E.S."/>
            <person name="Lindblad-Toh K."/>
            <person name="Jaffe D.B."/>
            <person name="Gnerre S."/>
            <person name="MacCallum I."/>
            <person name="Przybylski D."/>
            <person name="Ribeiro F.J."/>
            <person name="Burton J.N."/>
            <person name="Walker B.J."/>
            <person name="Sharpe T."/>
            <person name="Hall G."/>
        </authorList>
    </citation>
    <scope>NUCLEOTIDE SEQUENCE [LARGE SCALE GENOMIC DNA]</scope>
</reference>
<evidence type="ECO:0000256" key="9">
    <source>
        <dbReference type="ARBA" id="ARBA00022723"/>
    </source>
</evidence>
<keyword evidence="14 26" id="KW-1133">Transmembrane helix</keyword>
<comment type="catalytic activity">
    <reaction evidence="22">
        <text>K(+)(in) + H(+)(out) = K(+)(out) + H(+)(in)</text>
        <dbReference type="Rhea" id="RHEA:29467"/>
        <dbReference type="ChEBI" id="CHEBI:15378"/>
        <dbReference type="ChEBI" id="CHEBI:29103"/>
    </reaction>
</comment>
<protein>
    <recommendedName>
        <fullName evidence="3">Mitochondrial proton/calcium exchanger protein</fullName>
    </recommendedName>
    <alternativeName>
        <fullName evidence="21">Electroneutral mitochondrial K(+)/H(+)exchanger</fullName>
    </alternativeName>
    <alternativeName>
        <fullName evidence="19">Leucine zipper-EF-hand-containing transmembrane protein 1</fullName>
    </alternativeName>
</protein>
<keyword evidence="7" id="KW-0109">Calcium transport</keyword>
<evidence type="ECO:0000256" key="12">
    <source>
        <dbReference type="ARBA" id="ARBA00022946"/>
    </source>
</evidence>
<feature type="coiled-coil region" evidence="24">
    <location>
        <begin position="524"/>
        <end position="568"/>
    </location>
</feature>
<evidence type="ECO:0000256" key="8">
    <source>
        <dbReference type="ARBA" id="ARBA00022692"/>
    </source>
</evidence>
<dbReference type="PANTHER" id="PTHR14009:SF8">
    <property type="entry name" value="MITOCHONDRIAL PROTON_CALCIUM EXCHANGER PROTEIN"/>
    <property type="match status" value="1"/>
</dbReference>
<feature type="domain" description="Letm1 RBD" evidence="27">
    <location>
        <begin position="233"/>
        <end position="514"/>
    </location>
</feature>
<evidence type="ECO:0000256" key="4">
    <source>
        <dbReference type="ARBA" id="ARBA00022448"/>
    </source>
</evidence>
<dbReference type="SUPFAM" id="SSF47473">
    <property type="entry name" value="EF-hand"/>
    <property type="match status" value="1"/>
</dbReference>
<evidence type="ECO:0000256" key="1">
    <source>
        <dbReference type="ARBA" id="ARBA00004434"/>
    </source>
</evidence>
<keyword evidence="13" id="KW-0630">Potassium</keyword>
<keyword evidence="16" id="KW-0406">Ion transport</keyword>
<evidence type="ECO:0000256" key="24">
    <source>
        <dbReference type="SAM" id="Coils"/>
    </source>
</evidence>
<proteinExistence type="inferred from homology"/>
<dbReference type="GO" id="GO:0005743">
    <property type="term" value="C:mitochondrial inner membrane"/>
    <property type="evidence" value="ECO:0007669"/>
    <property type="project" value="UniProtKB-SubCell"/>
</dbReference>
<evidence type="ECO:0000256" key="14">
    <source>
        <dbReference type="ARBA" id="ARBA00022989"/>
    </source>
</evidence>
<evidence type="ECO:0000256" key="23">
    <source>
        <dbReference type="PROSITE-ProRule" id="PRU01094"/>
    </source>
</evidence>
<keyword evidence="18 26" id="KW-0472">Membrane</keyword>
<dbReference type="EMBL" id="AAQR03026104">
    <property type="status" value="NOT_ANNOTATED_CDS"/>
    <property type="molecule type" value="Genomic_DNA"/>
</dbReference>
<evidence type="ECO:0000256" key="13">
    <source>
        <dbReference type="ARBA" id="ARBA00022958"/>
    </source>
</evidence>
<dbReference type="GO" id="GO:0006813">
    <property type="term" value="P:potassium ion transport"/>
    <property type="evidence" value="ECO:0007669"/>
    <property type="project" value="UniProtKB-KW"/>
</dbReference>
<dbReference type="PANTHER" id="PTHR14009">
    <property type="entry name" value="LEUCINE ZIPPER-EF-HAND CONTAINING TRANSMEMBRANE PROTEIN"/>
    <property type="match status" value="1"/>
</dbReference>
<reference evidence="28" key="2">
    <citation type="submission" date="2025-08" db="UniProtKB">
        <authorList>
            <consortium name="Ensembl"/>
        </authorList>
    </citation>
    <scope>IDENTIFICATION</scope>
</reference>
<dbReference type="GO" id="GO:0099093">
    <property type="term" value="P:calcium export from the mitochondrion"/>
    <property type="evidence" value="ECO:0007669"/>
    <property type="project" value="UniProtKB-ARBA"/>
</dbReference>
<name>H0XL53_OTOGA</name>
<dbReference type="GO" id="GO:0015369">
    <property type="term" value="F:calcium:proton antiporter activity"/>
    <property type="evidence" value="ECO:0007669"/>
    <property type="project" value="UniProtKB-ARBA"/>
</dbReference>
<evidence type="ECO:0000256" key="22">
    <source>
        <dbReference type="ARBA" id="ARBA00047912"/>
    </source>
</evidence>
<dbReference type="OMA" id="HGFRHLH"/>
<keyword evidence="5" id="KW-0050">Antiport</keyword>
<evidence type="ECO:0000313" key="28">
    <source>
        <dbReference type="Ensembl" id="ENSOGAP00000016843.1"/>
    </source>
</evidence>
<feature type="region of interest" description="Disordered" evidence="25">
    <location>
        <begin position="97"/>
        <end position="123"/>
    </location>
</feature>
<evidence type="ECO:0000256" key="17">
    <source>
        <dbReference type="ARBA" id="ARBA00023128"/>
    </source>
</evidence>
<dbReference type="InterPro" id="IPR033122">
    <property type="entry name" value="LETM1-like_RBD"/>
</dbReference>
<comment type="subcellular location">
    <subcellularLocation>
        <location evidence="1">Mitochondrion inner membrane</location>
        <topology evidence="1">Single-pass membrane protein</topology>
    </subcellularLocation>
</comment>
<evidence type="ECO:0000256" key="18">
    <source>
        <dbReference type="ARBA" id="ARBA00023136"/>
    </source>
</evidence>
<keyword evidence="11" id="KW-0106">Calcium</keyword>
<evidence type="ECO:0000313" key="29">
    <source>
        <dbReference type="Proteomes" id="UP000005225"/>
    </source>
</evidence>
<dbReference type="GO" id="GO:0043022">
    <property type="term" value="F:ribosome binding"/>
    <property type="evidence" value="ECO:0007669"/>
    <property type="project" value="InterPro"/>
</dbReference>
<comment type="similarity">
    <text evidence="2">Belongs to the LETM1 family.</text>
</comment>
<evidence type="ECO:0000256" key="6">
    <source>
        <dbReference type="ARBA" id="ARBA00022538"/>
    </source>
</evidence>
<evidence type="ECO:0000256" key="10">
    <source>
        <dbReference type="ARBA" id="ARBA00022792"/>
    </source>
</evidence>
<evidence type="ECO:0000256" key="26">
    <source>
        <dbReference type="SAM" id="Phobius"/>
    </source>
</evidence>
<feature type="transmembrane region" description="Helical" evidence="26">
    <location>
        <begin position="187"/>
        <end position="210"/>
    </location>
</feature>
<dbReference type="AlphaFoldDB" id="H0XL53"/>